<dbReference type="AlphaFoldDB" id="A0A6C0BHP0"/>
<dbReference type="EMBL" id="MN739157">
    <property type="protein sequence ID" value="QHS91244.1"/>
    <property type="molecule type" value="Genomic_DNA"/>
</dbReference>
<organism evidence="1">
    <name type="scientific">viral metagenome</name>
    <dbReference type="NCBI Taxonomy" id="1070528"/>
    <lineage>
        <taxon>unclassified sequences</taxon>
        <taxon>metagenomes</taxon>
        <taxon>organismal metagenomes</taxon>
    </lineage>
</organism>
<reference evidence="1" key="1">
    <citation type="journal article" date="2020" name="Nature">
        <title>Giant virus diversity and host interactions through global metagenomics.</title>
        <authorList>
            <person name="Schulz F."/>
            <person name="Roux S."/>
            <person name="Paez-Espino D."/>
            <person name="Jungbluth S."/>
            <person name="Walsh D.A."/>
            <person name="Denef V.J."/>
            <person name="McMahon K.D."/>
            <person name="Konstantinidis K.T."/>
            <person name="Eloe-Fadrosh E.A."/>
            <person name="Kyrpides N.C."/>
            <person name="Woyke T."/>
        </authorList>
    </citation>
    <scope>NUCLEOTIDE SEQUENCE</scope>
    <source>
        <strain evidence="1">GVMAG-M-3300013004-44</strain>
    </source>
</reference>
<accession>A0A6C0BHP0</accession>
<evidence type="ECO:0000313" key="1">
    <source>
        <dbReference type="EMBL" id="QHS91244.1"/>
    </source>
</evidence>
<proteinExistence type="predicted"/>
<sequence length="69" mass="8704">MPRFYDEKRCGYNLRETLPVWCIMIQKKLEHLYYMIVDLKLDIFDHLPWKRWEMVFQRNRNILVNGSIW</sequence>
<name>A0A6C0BHP0_9ZZZZ</name>
<protein>
    <submittedName>
        <fullName evidence="1">Uncharacterized protein</fullName>
    </submittedName>
</protein>